<evidence type="ECO:0000313" key="4">
    <source>
        <dbReference type="Proteomes" id="UP000199305"/>
    </source>
</evidence>
<gene>
    <name evidence="3" type="ORF">SAMN05216212_0306</name>
</gene>
<organism evidence="3 4">
    <name type="scientific">Microbulbifer yueqingensis</name>
    <dbReference type="NCBI Taxonomy" id="658219"/>
    <lineage>
        <taxon>Bacteria</taxon>
        <taxon>Pseudomonadati</taxon>
        <taxon>Pseudomonadota</taxon>
        <taxon>Gammaproteobacteria</taxon>
        <taxon>Cellvibrionales</taxon>
        <taxon>Microbulbiferaceae</taxon>
        <taxon>Microbulbifer</taxon>
    </lineage>
</organism>
<feature type="domain" description="Peptidase S9 prolyl oligopeptidase catalytic" evidence="2">
    <location>
        <begin position="434"/>
        <end position="644"/>
    </location>
</feature>
<dbReference type="GO" id="GO:0004177">
    <property type="term" value="F:aminopeptidase activity"/>
    <property type="evidence" value="ECO:0007669"/>
    <property type="project" value="UniProtKB-KW"/>
</dbReference>
<dbReference type="GO" id="GO:0004252">
    <property type="term" value="F:serine-type endopeptidase activity"/>
    <property type="evidence" value="ECO:0007669"/>
    <property type="project" value="TreeGrafter"/>
</dbReference>
<dbReference type="STRING" id="658219.SAMN05216212_0306"/>
<dbReference type="Gene3D" id="3.40.50.1820">
    <property type="entry name" value="alpha/beta hydrolase"/>
    <property type="match status" value="1"/>
</dbReference>
<evidence type="ECO:0000256" key="1">
    <source>
        <dbReference type="ARBA" id="ARBA00022801"/>
    </source>
</evidence>
<evidence type="ECO:0000313" key="3">
    <source>
        <dbReference type="EMBL" id="SDJ58164.1"/>
    </source>
</evidence>
<dbReference type="SUPFAM" id="SSF53474">
    <property type="entry name" value="alpha/beta-Hydrolases"/>
    <property type="match status" value="1"/>
</dbReference>
<evidence type="ECO:0000259" key="2">
    <source>
        <dbReference type="Pfam" id="PF00326"/>
    </source>
</evidence>
<dbReference type="Pfam" id="PF00326">
    <property type="entry name" value="Peptidase_S9"/>
    <property type="match status" value="1"/>
</dbReference>
<dbReference type="RefSeq" id="WP_091506970.1">
    <property type="nucleotide sequence ID" value="NZ_FNFH01000001.1"/>
</dbReference>
<sequence>MLGRRFHLILLVILSLPAWGTPQVPLRDLVKHAEIQQVKISPSGTHIAVQKLHEGERVLVFMSLSPLEITGTLRFQGNEEVGDFYWANDERVVAEVLSRRAALEAPVNYGSLYAINYDGSRGKTIFGWAAGEMQTGSHIRRAERTNAHAILIDPLLHNKKEALVSTYPWDRNWETLGEVLRVNIYTGVRRRVASLPQVGGRAFTDGRGELLFANGTDQDDEYQLFRRDGINWKKVEHPALKRGTPVGFNYSENTAYLIIDRKGDTEQLVRLDMESGEVIPVFSHEFADISEVIREPVAKQPVGVYIDPDQPQAQFFDETGDFAAFFRGLKKAFTGYRISFTSFTDDGRKGILEVTGDRLPGDYFLVDLETKKAEFLLASARWLDPEMLNPMQPHSFTAEDGMRIGLYLTFPRNREQNLPMVVMPHGGPHARDYWSYDQDAQILSQNGYLVLQVNFRGSTGYGDGFFAAGRREWGGAIQEDIAAAARWAIAQGYADRDRICIYGASFGGYSAMMNPIRNPGLYQCAAGYVGVYDLAMLFEKGDIPRRDRGIAFLEKELGQDPEFLRINSPLHNTEQLQLPVFIAHGGQDERAPVEHAEAILEKLQKEGRQVESLILPNEGHGFYSEENNLQLYNRLLTFLDRHIGVGAAEKKAPADN</sequence>
<protein>
    <submittedName>
        <fullName evidence="3">Dipeptidyl aminopeptidase/acylaminoacyl peptidase</fullName>
    </submittedName>
</protein>
<dbReference type="Proteomes" id="UP000199305">
    <property type="component" value="Unassembled WGS sequence"/>
</dbReference>
<dbReference type="SUPFAM" id="SSF82171">
    <property type="entry name" value="DPP6 N-terminal domain-like"/>
    <property type="match status" value="1"/>
</dbReference>
<dbReference type="EMBL" id="FNFH01000001">
    <property type="protein sequence ID" value="SDJ58164.1"/>
    <property type="molecule type" value="Genomic_DNA"/>
</dbReference>
<keyword evidence="3" id="KW-0645">Protease</keyword>
<dbReference type="GO" id="GO:0006508">
    <property type="term" value="P:proteolysis"/>
    <property type="evidence" value="ECO:0007669"/>
    <property type="project" value="InterPro"/>
</dbReference>
<dbReference type="InterPro" id="IPR029058">
    <property type="entry name" value="AB_hydrolase_fold"/>
</dbReference>
<keyword evidence="3" id="KW-0031">Aminopeptidase</keyword>
<name>A0A1G8UX02_9GAMM</name>
<reference evidence="4" key="1">
    <citation type="submission" date="2016-10" db="EMBL/GenBank/DDBJ databases">
        <authorList>
            <person name="Varghese N."/>
            <person name="Submissions S."/>
        </authorList>
    </citation>
    <scope>NUCLEOTIDE SEQUENCE [LARGE SCALE GENOMIC DNA]</scope>
    <source>
        <strain evidence="4">CGMCC 1.10658</strain>
    </source>
</reference>
<dbReference type="InterPro" id="IPR001375">
    <property type="entry name" value="Peptidase_S9_cat"/>
</dbReference>
<proteinExistence type="predicted"/>
<accession>A0A1G8UX02</accession>
<dbReference type="PANTHER" id="PTHR42776">
    <property type="entry name" value="SERINE PEPTIDASE S9 FAMILY MEMBER"/>
    <property type="match status" value="1"/>
</dbReference>
<keyword evidence="4" id="KW-1185">Reference proteome</keyword>
<dbReference type="PANTHER" id="PTHR42776:SF27">
    <property type="entry name" value="DIPEPTIDYL PEPTIDASE FAMILY MEMBER 6"/>
    <property type="match status" value="1"/>
</dbReference>
<dbReference type="AlphaFoldDB" id="A0A1G8UX02"/>
<keyword evidence="1" id="KW-0378">Hydrolase</keyword>
<dbReference type="OrthoDB" id="4269629at2"/>